<dbReference type="PANTHER" id="PTHR44051">
    <property type="entry name" value="GLUTATHIONE S-TRANSFERASE-RELATED"/>
    <property type="match status" value="1"/>
</dbReference>
<accession>A0A3A9J9D3</accession>
<comment type="caution">
    <text evidence="3">The sequence shown here is derived from an EMBL/GenBank/DDBJ whole genome shotgun (WGS) entry which is preliminary data.</text>
</comment>
<dbReference type="InterPro" id="IPR036249">
    <property type="entry name" value="Thioredoxin-like_sf"/>
</dbReference>
<dbReference type="Proteomes" id="UP000278036">
    <property type="component" value="Unassembled WGS sequence"/>
</dbReference>
<dbReference type="Pfam" id="PF13409">
    <property type="entry name" value="GST_N_2"/>
    <property type="match status" value="1"/>
</dbReference>
<dbReference type="InterPro" id="IPR010987">
    <property type="entry name" value="Glutathione-S-Trfase_C-like"/>
</dbReference>
<dbReference type="Gene3D" id="3.40.30.10">
    <property type="entry name" value="Glutaredoxin"/>
    <property type="match status" value="1"/>
</dbReference>
<sequence>MSPSLDFFYDAGSCSLAVRIVLEELGIPYSAHRVSARAADDEASRSAWRARNPKGRVPALSPVVGRTAGEPLLLTEVPAIMTYLSRLRPTLGLVPTDPAREARTIEWTNWLSSHVHAVAFGGLWRPSRFTDDTLAQVGIASRGRANVLDAFAAIEALWGDGRRWAVPDTYTVADVFLLVFYRWGTMIDAAMSNYPAWTAATHRLLERPAVATAFHKDGLQLPQL</sequence>
<dbReference type="SFLD" id="SFLDS00019">
    <property type="entry name" value="Glutathione_Transferase_(cytos"/>
    <property type="match status" value="1"/>
</dbReference>
<keyword evidence="5" id="KW-1185">Reference proteome</keyword>
<dbReference type="SUPFAM" id="SSF47616">
    <property type="entry name" value="GST C-terminal domain-like"/>
    <property type="match status" value="1"/>
</dbReference>
<gene>
    <name evidence="3" type="ORF">D6Z83_26000</name>
    <name evidence="4" type="ORF">EBE87_27690</name>
</gene>
<name>A0A3A9J9D3_9PROT</name>
<evidence type="ECO:0000313" key="3">
    <source>
        <dbReference type="EMBL" id="RKK01245.1"/>
    </source>
</evidence>
<evidence type="ECO:0000259" key="2">
    <source>
        <dbReference type="PROSITE" id="PS50405"/>
    </source>
</evidence>
<dbReference type="InterPro" id="IPR004045">
    <property type="entry name" value="Glutathione_S-Trfase_N"/>
</dbReference>
<dbReference type="PANTHER" id="PTHR44051:SF8">
    <property type="entry name" value="GLUTATHIONE S-TRANSFERASE GSTA"/>
    <property type="match status" value="1"/>
</dbReference>
<evidence type="ECO:0000313" key="4">
    <source>
        <dbReference type="EMBL" id="RMI14593.1"/>
    </source>
</evidence>
<dbReference type="InParanoid" id="A0A3A9J9D3"/>
<dbReference type="EMBL" id="RAQU01000309">
    <property type="protein sequence ID" value="RKK01245.1"/>
    <property type="molecule type" value="Genomic_DNA"/>
</dbReference>
<organism evidence="3 6">
    <name type="scientific">Teichococcus wenyumeiae</name>
    <dbReference type="NCBI Taxonomy" id="2478470"/>
    <lineage>
        <taxon>Bacteria</taxon>
        <taxon>Pseudomonadati</taxon>
        <taxon>Pseudomonadota</taxon>
        <taxon>Alphaproteobacteria</taxon>
        <taxon>Acetobacterales</taxon>
        <taxon>Roseomonadaceae</taxon>
        <taxon>Roseomonas</taxon>
    </lineage>
</organism>
<dbReference type="Proteomes" id="UP000274097">
    <property type="component" value="Unassembled WGS sequence"/>
</dbReference>
<evidence type="ECO:0000313" key="5">
    <source>
        <dbReference type="Proteomes" id="UP000274097"/>
    </source>
</evidence>
<feature type="domain" description="GST N-terminal" evidence="1">
    <location>
        <begin position="2"/>
        <end position="92"/>
    </location>
</feature>
<dbReference type="SUPFAM" id="SSF52833">
    <property type="entry name" value="Thioredoxin-like"/>
    <property type="match status" value="1"/>
</dbReference>
<proteinExistence type="predicted"/>
<dbReference type="GO" id="GO:0016740">
    <property type="term" value="F:transferase activity"/>
    <property type="evidence" value="ECO:0007669"/>
    <property type="project" value="UniProtKB-KW"/>
</dbReference>
<dbReference type="CDD" id="cd03057">
    <property type="entry name" value="GST_N_Beta"/>
    <property type="match status" value="1"/>
</dbReference>
<dbReference type="InterPro" id="IPR036282">
    <property type="entry name" value="Glutathione-S-Trfase_C_sf"/>
</dbReference>
<evidence type="ECO:0000313" key="6">
    <source>
        <dbReference type="Proteomes" id="UP000278036"/>
    </source>
</evidence>
<evidence type="ECO:0000259" key="1">
    <source>
        <dbReference type="PROSITE" id="PS50404"/>
    </source>
</evidence>
<dbReference type="RefSeq" id="WP_120641015.1">
    <property type="nucleotide sequence ID" value="NZ_RAQU01000309.1"/>
</dbReference>
<dbReference type="OrthoDB" id="7583243at2"/>
<dbReference type="PROSITE" id="PS50404">
    <property type="entry name" value="GST_NTER"/>
    <property type="match status" value="1"/>
</dbReference>
<reference evidence="3 6" key="1">
    <citation type="submission" date="2018-09" db="EMBL/GenBank/DDBJ databases">
        <title>Roseomonas sp. nov., isolated from feces of Tibetan antelopes in the Qinghai-Tibet plateau, China.</title>
        <authorList>
            <person name="Tian Z."/>
        </authorList>
    </citation>
    <scope>NUCLEOTIDE SEQUENCE [LARGE SCALE GENOMIC DNA]</scope>
    <source>
        <strain evidence="4 5">Z23</strain>
        <strain evidence="3 6">Z24</strain>
    </source>
</reference>
<dbReference type="Gene3D" id="1.20.1050.10">
    <property type="match status" value="1"/>
</dbReference>
<dbReference type="EMBL" id="RFLX01000100">
    <property type="protein sequence ID" value="RMI14593.1"/>
    <property type="molecule type" value="Genomic_DNA"/>
</dbReference>
<dbReference type="InterPro" id="IPR040079">
    <property type="entry name" value="Glutathione_S-Trfase"/>
</dbReference>
<dbReference type="AlphaFoldDB" id="A0A3A9J9D3"/>
<dbReference type="PROSITE" id="PS50405">
    <property type="entry name" value="GST_CTER"/>
    <property type="match status" value="1"/>
</dbReference>
<feature type="domain" description="GST C-terminal" evidence="2">
    <location>
        <begin position="97"/>
        <end position="224"/>
    </location>
</feature>
<protein>
    <submittedName>
        <fullName evidence="3">Glutathione S-transferase</fullName>
    </submittedName>
</protein>
<keyword evidence="3" id="KW-0808">Transferase</keyword>